<keyword evidence="3" id="KW-0624">Polysaccharide degradation</keyword>
<gene>
    <name evidence="6" type="ORF">FB474_0963</name>
</gene>
<name>A0A542ZH03_9MICO</name>
<feature type="domain" description="Fibronectin type-III" evidence="5">
    <location>
        <begin position="511"/>
        <end position="608"/>
    </location>
</feature>
<feature type="domain" description="Fibronectin type-III" evidence="5">
    <location>
        <begin position="611"/>
        <end position="698"/>
    </location>
</feature>
<keyword evidence="7" id="KW-1185">Reference proteome</keyword>
<evidence type="ECO:0000256" key="2">
    <source>
        <dbReference type="ARBA" id="ARBA00023295"/>
    </source>
</evidence>
<dbReference type="AlphaFoldDB" id="A0A542ZH03"/>
<evidence type="ECO:0000256" key="1">
    <source>
        <dbReference type="ARBA" id="ARBA00022737"/>
    </source>
</evidence>
<evidence type="ECO:0000256" key="3">
    <source>
        <dbReference type="ARBA" id="ARBA00023326"/>
    </source>
</evidence>
<dbReference type="GO" id="GO:0000272">
    <property type="term" value="P:polysaccharide catabolic process"/>
    <property type="evidence" value="ECO:0007669"/>
    <property type="project" value="UniProtKB-KW"/>
</dbReference>
<evidence type="ECO:0000259" key="5">
    <source>
        <dbReference type="PROSITE" id="PS50853"/>
    </source>
</evidence>
<dbReference type="Gene3D" id="2.60.40.10">
    <property type="entry name" value="Immunoglobulins"/>
    <property type="match status" value="3"/>
</dbReference>
<evidence type="ECO:0000313" key="7">
    <source>
        <dbReference type="Proteomes" id="UP000319514"/>
    </source>
</evidence>
<dbReference type="InterPro" id="IPR013783">
    <property type="entry name" value="Ig-like_fold"/>
</dbReference>
<dbReference type="PROSITE" id="PS51318">
    <property type="entry name" value="TAT"/>
    <property type="match status" value="1"/>
</dbReference>
<protein>
    <submittedName>
        <fullName evidence="6">Fibronectin type III domain protein</fullName>
    </submittedName>
</protein>
<dbReference type="InterPro" id="IPR036116">
    <property type="entry name" value="FN3_sf"/>
</dbReference>
<dbReference type="GO" id="GO:0016798">
    <property type="term" value="F:hydrolase activity, acting on glycosyl bonds"/>
    <property type="evidence" value="ECO:0007669"/>
    <property type="project" value="UniProtKB-KW"/>
</dbReference>
<keyword evidence="2" id="KW-0326">Glycosidase</keyword>
<evidence type="ECO:0000313" key="6">
    <source>
        <dbReference type="EMBL" id="TQL59604.1"/>
    </source>
</evidence>
<dbReference type="SMART" id="SM00060">
    <property type="entry name" value="FN3"/>
    <property type="match status" value="3"/>
</dbReference>
<keyword evidence="2" id="KW-0378">Hydrolase</keyword>
<keyword evidence="4" id="KW-0732">Signal</keyword>
<dbReference type="SUPFAM" id="SSF49265">
    <property type="entry name" value="Fibronectin type III"/>
    <property type="match status" value="2"/>
</dbReference>
<dbReference type="InterPro" id="IPR011047">
    <property type="entry name" value="Quinoprotein_ADH-like_sf"/>
</dbReference>
<dbReference type="InterPro" id="IPR050964">
    <property type="entry name" value="Striated_Muscle_Regulatory"/>
</dbReference>
<dbReference type="Proteomes" id="UP000319514">
    <property type="component" value="Unassembled WGS sequence"/>
</dbReference>
<dbReference type="Pfam" id="PF00041">
    <property type="entry name" value="fn3"/>
    <property type="match status" value="2"/>
</dbReference>
<evidence type="ECO:0000256" key="4">
    <source>
        <dbReference type="SAM" id="SignalP"/>
    </source>
</evidence>
<organism evidence="6 7">
    <name type="scientific">Oryzihumus leptocrescens</name>
    <dbReference type="NCBI Taxonomy" id="297536"/>
    <lineage>
        <taxon>Bacteria</taxon>
        <taxon>Bacillati</taxon>
        <taxon>Actinomycetota</taxon>
        <taxon>Actinomycetes</taxon>
        <taxon>Micrococcales</taxon>
        <taxon>Intrasporangiaceae</taxon>
        <taxon>Oryzihumus</taxon>
    </lineage>
</organism>
<feature type="domain" description="Fibronectin type-III" evidence="5">
    <location>
        <begin position="407"/>
        <end position="507"/>
    </location>
</feature>
<comment type="caution">
    <text evidence="6">The sequence shown here is derived from an EMBL/GenBank/DDBJ whole genome shotgun (WGS) entry which is preliminary data.</text>
</comment>
<dbReference type="PANTHER" id="PTHR13817:SF73">
    <property type="entry name" value="FIBRONECTIN TYPE-III DOMAIN-CONTAINING PROTEIN"/>
    <property type="match status" value="1"/>
</dbReference>
<dbReference type="InterPro" id="IPR003961">
    <property type="entry name" value="FN3_dom"/>
</dbReference>
<accession>A0A542ZH03</accession>
<reference evidence="6 7" key="1">
    <citation type="submission" date="2019-06" db="EMBL/GenBank/DDBJ databases">
        <title>Sequencing the genomes of 1000 actinobacteria strains.</title>
        <authorList>
            <person name="Klenk H.-P."/>
        </authorList>
    </citation>
    <scope>NUCLEOTIDE SEQUENCE [LARGE SCALE GENOMIC DNA]</scope>
    <source>
        <strain evidence="6 7">DSM 18082</strain>
    </source>
</reference>
<proteinExistence type="predicted"/>
<keyword evidence="3" id="KW-0119">Carbohydrate metabolism</keyword>
<dbReference type="PROSITE" id="PS50853">
    <property type="entry name" value="FN3"/>
    <property type="match status" value="3"/>
</dbReference>
<dbReference type="EMBL" id="VFOQ01000001">
    <property type="protein sequence ID" value="TQL59604.1"/>
    <property type="molecule type" value="Genomic_DNA"/>
</dbReference>
<feature type="signal peptide" evidence="4">
    <location>
        <begin position="1"/>
        <end position="32"/>
    </location>
</feature>
<dbReference type="PANTHER" id="PTHR13817">
    <property type="entry name" value="TITIN"/>
    <property type="match status" value="1"/>
</dbReference>
<dbReference type="InterPro" id="IPR006311">
    <property type="entry name" value="TAT_signal"/>
</dbReference>
<keyword evidence="1" id="KW-0677">Repeat</keyword>
<dbReference type="SUPFAM" id="SSF50998">
    <property type="entry name" value="Quinoprotein alcohol dehydrogenase-like"/>
    <property type="match status" value="1"/>
</dbReference>
<sequence length="698" mass="69116">MVARVRRSVVRVVTVAAVGLTGGLVALPPADAAVTAAPARTWGIGPATTTSASQGVPRVLAIQPVGDRIFVAGTFSSIIDPSGRSYPAQNVAVFSATTGAADLSFAGGTNNTVTSLATDGGSTLYLGGTFGTVNGQARKGLAALDTTTGTLRPWNPSVAGTGQVDAVAWSGGSVYAGGNFTSVAGGGGTSPAYVAKVDASTGAVDPSWTPAPDGRVRALNVAAGGSARLFLGGDFTSVSAKASTNKVAAVALTGTGAVDTGFKAAATNAGSYAPVFDLTSDGARVYTATAGSGGACAALNVTSGALVWSDHSNGNMQSVRLTGGQLYCAGHFSGTGSFLGQTRYKLAAVDPATGALSSFAPNVNSSQGPWALATDATHLYVGGDFSKIAGVAQPHFAMFLDSSLVSTPLPPTGLVASPGDNQVRLSWSAPSSDRGSALKKYKVYRATTPGGERLAGTPLATLSNSTLTFTDTTATNGSTYSYVVVATNGVGASDPSAEASATPTGSTTATVPGAPTSVAASNPAGLIHLQWNPPVSDGGATVTAYRVFRGTARGGEDLANPVATVTTTSYDDEVGLTAGTTYYYVVKAVNSVGAGPASAEVSATLGAGKPGPAALSGQLVAGPAVALTWTIPADGGSPITKYVVLRDGVRLVTLTATPGGPTSYTDSKPPSGTHVYQVKAVNAVGSGQLSNKVTLTVP</sequence>
<feature type="chain" id="PRO_5021951090" evidence="4">
    <location>
        <begin position="33"/>
        <end position="698"/>
    </location>
</feature>
<dbReference type="CDD" id="cd00063">
    <property type="entry name" value="FN3"/>
    <property type="match status" value="3"/>
</dbReference>